<dbReference type="HAMAP" id="MF_00281">
    <property type="entry name" value="Phe_tRNA_synth_alpha1"/>
    <property type="match status" value="1"/>
</dbReference>
<dbReference type="GO" id="GO:0004826">
    <property type="term" value="F:phenylalanine-tRNA ligase activity"/>
    <property type="evidence" value="ECO:0007669"/>
    <property type="project" value="UniProtKB-UniRule"/>
</dbReference>
<keyword evidence="10 13" id="KW-0648">Protein biosynthesis</keyword>
<dbReference type="GO" id="GO:0006432">
    <property type="term" value="P:phenylalanyl-tRNA aminoacylation"/>
    <property type="evidence" value="ECO:0007669"/>
    <property type="project" value="UniProtKB-UniRule"/>
</dbReference>
<keyword evidence="4 13" id="KW-0963">Cytoplasm</keyword>
<dbReference type="GO" id="GO:0000287">
    <property type="term" value="F:magnesium ion binding"/>
    <property type="evidence" value="ECO:0007669"/>
    <property type="project" value="UniProtKB-UniRule"/>
</dbReference>
<keyword evidence="8 13" id="KW-0067">ATP-binding</keyword>
<keyword evidence="16" id="KW-1185">Reference proteome</keyword>
<comment type="subcellular location">
    <subcellularLocation>
        <location evidence="1 13">Cytoplasm</location>
    </subcellularLocation>
</comment>
<evidence type="ECO:0000256" key="4">
    <source>
        <dbReference type="ARBA" id="ARBA00022490"/>
    </source>
</evidence>
<dbReference type="InterPro" id="IPR045864">
    <property type="entry name" value="aa-tRNA-synth_II/BPL/LPL"/>
</dbReference>
<dbReference type="InterPro" id="IPR004188">
    <property type="entry name" value="Phe-tRNA_ligase_II_N"/>
</dbReference>
<evidence type="ECO:0000256" key="1">
    <source>
        <dbReference type="ARBA" id="ARBA00004496"/>
    </source>
</evidence>
<dbReference type="SUPFAM" id="SSF46589">
    <property type="entry name" value="tRNA-binding arm"/>
    <property type="match status" value="1"/>
</dbReference>
<dbReference type="PANTHER" id="PTHR11538">
    <property type="entry name" value="PHENYLALANYL-TRNA SYNTHETASE"/>
    <property type="match status" value="1"/>
</dbReference>
<dbReference type="Pfam" id="PF02912">
    <property type="entry name" value="Phe_tRNA-synt_N"/>
    <property type="match status" value="1"/>
</dbReference>
<dbReference type="InterPro" id="IPR006195">
    <property type="entry name" value="aa-tRNA-synth_II"/>
</dbReference>
<evidence type="ECO:0000256" key="12">
    <source>
        <dbReference type="ARBA" id="ARBA00049255"/>
    </source>
</evidence>
<evidence type="ECO:0000256" key="9">
    <source>
        <dbReference type="ARBA" id="ARBA00022842"/>
    </source>
</evidence>
<dbReference type="Gene3D" id="3.30.930.10">
    <property type="entry name" value="Bira Bifunctional Protein, Domain 2"/>
    <property type="match status" value="1"/>
</dbReference>
<dbReference type="GO" id="GO:0005524">
    <property type="term" value="F:ATP binding"/>
    <property type="evidence" value="ECO:0007669"/>
    <property type="project" value="UniProtKB-UniRule"/>
</dbReference>
<dbReference type="STRING" id="1384459.GL4_0518"/>
<evidence type="ECO:0000256" key="6">
    <source>
        <dbReference type="ARBA" id="ARBA00022723"/>
    </source>
</evidence>
<evidence type="ECO:0000256" key="2">
    <source>
        <dbReference type="ARBA" id="ARBA00010207"/>
    </source>
</evidence>
<feature type="domain" description="Aminoacyl-transfer RNA synthetases class-II family profile" evidence="14">
    <location>
        <begin position="114"/>
        <end position="350"/>
    </location>
</feature>
<dbReference type="PROSITE" id="PS50862">
    <property type="entry name" value="AA_TRNA_LIGASE_II"/>
    <property type="match status" value="1"/>
</dbReference>
<dbReference type="CDD" id="cd00496">
    <property type="entry name" value="PheRS_alpha_core"/>
    <property type="match status" value="1"/>
</dbReference>
<evidence type="ECO:0000256" key="13">
    <source>
        <dbReference type="HAMAP-Rule" id="MF_00281"/>
    </source>
</evidence>
<dbReference type="EMBL" id="AP014648">
    <property type="protein sequence ID" value="BAQ15984.1"/>
    <property type="molecule type" value="Genomic_DNA"/>
</dbReference>
<evidence type="ECO:0000313" key="16">
    <source>
        <dbReference type="Proteomes" id="UP000031643"/>
    </source>
</evidence>
<comment type="similarity">
    <text evidence="2 13">Belongs to the class-II aminoacyl-tRNA synthetase family. Phe-tRNA synthetase alpha subunit type 1 subfamily.</text>
</comment>
<dbReference type="KEGG" id="mcg:GL4_0518"/>
<accession>A0A0A8K1W1</accession>
<keyword evidence="9 13" id="KW-0460">Magnesium</keyword>
<comment type="catalytic activity">
    <reaction evidence="12 13">
        <text>tRNA(Phe) + L-phenylalanine + ATP = L-phenylalanyl-tRNA(Phe) + AMP + diphosphate + H(+)</text>
        <dbReference type="Rhea" id="RHEA:19413"/>
        <dbReference type="Rhea" id="RHEA-COMP:9668"/>
        <dbReference type="Rhea" id="RHEA-COMP:9699"/>
        <dbReference type="ChEBI" id="CHEBI:15378"/>
        <dbReference type="ChEBI" id="CHEBI:30616"/>
        <dbReference type="ChEBI" id="CHEBI:33019"/>
        <dbReference type="ChEBI" id="CHEBI:58095"/>
        <dbReference type="ChEBI" id="CHEBI:78442"/>
        <dbReference type="ChEBI" id="CHEBI:78531"/>
        <dbReference type="ChEBI" id="CHEBI:456215"/>
        <dbReference type="EC" id="6.1.1.20"/>
    </reaction>
</comment>
<dbReference type="NCBIfam" id="TIGR00468">
    <property type="entry name" value="pheS"/>
    <property type="match status" value="1"/>
</dbReference>
<evidence type="ECO:0000259" key="14">
    <source>
        <dbReference type="PROSITE" id="PS50862"/>
    </source>
</evidence>
<sequence length="361" mass="39735">MSASELDTLKAELLEAVAAASDLASLEEVRVGALGKKGRVSALMQRLGSMPPEERRDFGQAVNAVKMAVSDALEAKRETLARAATTAKLAAERADVTLPVREGPLAEGRVHPVSQVTDEITEIFADMGFSIAEGPDIETDFNNFTALNIPPEHPARQDHDTFYFAEGPDGTRPVLRTHTSPVQIRTMLNNKPPLRIIAPGRVYRCDSDQTHTPMFHQVEGLVIDNEAHLGHLKWVLEEFCKAFFEVPEVKMRFRASHFPFTEPSMEVDIGYAKVGDEIRIGEGDQWLEILGCGMVHPNVLTAVQLDPKKYQGFAFGVGIDRLTMLKYGAPDLRAFFSGDLRWLKHYGFAPLAVPTLAGGLS</sequence>
<keyword evidence="6 13" id="KW-0479">Metal-binding</keyword>
<dbReference type="SUPFAM" id="SSF55681">
    <property type="entry name" value="Class II aaRS and biotin synthetases"/>
    <property type="match status" value="1"/>
</dbReference>
<dbReference type="InterPro" id="IPR022911">
    <property type="entry name" value="Phe_tRNA_ligase_alpha1_bac"/>
</dbReference>
<dbReference type="GO" id="GO:0000049">
    <property type="term" value="F:tRNA binding"/>
    <property type="evidence" value="ECO:0007669"/>
    <property type="project" value="InterPro"/>
</dbReference>
<evidence type="ECO:0000256" key="7">
    <source>
        <dbReference type="ARBA" id="ARBA00022741"/>
    </source>
</evidence>
<dbReference type="Pfam" id="PF01409">
    <property type="entry name" value="tRNA-synt_2d"/>
    <property type="match status" value="1"/>
</dbReference>
<evidence type="ECO:0000256" key="8">
    <source>
        <dbReference type="ARBA" id="ARBA00022840"/>
    </source>
</evidence>
<dbReference type="GO" id="GO:0005737">
    <property type="term" value="C:cytoplasm"/>
    <property type="evidence" value="ECO:0007669"/>
    <property type="project" value="UniProtKB-SubCell"/>
</dbReference>
<dbReference type="PANTHER" id="PTHR11538:SF41">
    <property type="entry name" value="PHENYLALANINE--TRNA LIGASE, MITOCHONDRIAL"/>
    <property type="match status" value="1"/>
</dbReference>
<dbReference type="RefSeq" id="WP_045364193.1">
    <property type="nucleotide sequence ID" value="NZ_AP014648.1"/>
</dbReference>
<proteinExistence type="inferred from homology"/>
<reference evidence="15 16" key="1">
    <citation type="submission" date="2014-09" db="EMBL/GenBank/DDBJ databases">
        <title>Genome sequencing of Methyloceanibacter caenitepidi Gela4.</title>
        <authorList>
            <person name="Takeuchi M."/>
            <person name="Susumu S."/>
            <person name="Kamagata Y."/>
            <person name="Oshima K."/>
            <person name="Hattori M."/>
            <person name="Iwasaki W."/>
        </authorList>
    </citation>
    <scope>NUCLEOTIDE SEQUENCE [LARGE SCALE GENOMIC DNA]</scope>
    <source>
        <strain evidence="15 16">Gela4</strain>
    </source>
</reference>
<dbReference type="EC" id="6.1.1.20" evidence="13"/>
<evidence type="ECO:0000256" key="3">
    <source>
        <dbReference type="ARBA" id="ARBA00011209"/>
    </source>
</evidence>
<comment type="cofactor">
    <cofactor evidence="13">
        <name>Mg(2+)</name>
        <dbReference type="ChEBI" id="CHEBI:18420"/>
    </cofactor>
    <text evidence="13">Binds 2 magnesium ions per tetramer.</text>
</comment>
<feature type="binding site" evidence="13">
    <location>
        <position position="262"/>
    </location>
    <ligand>
        <name>Mg(2+)</name>
        <dbReference type="ChEBI" id="CHEBI:18420"/>
        <note>shared with beta subunit</note>
    </ligand>
</feature>
<name>A0A0A8K1W1_9HYPH</name>
<evidence type="ECO:0000256" key="5">
    <source>
        <dbReference type="ARBA" id="ARBA00022598"/>
    </source>
</evidence>
<dbReference type="InterPro" id="IPR002319">
    <property type="entry name" value="Phenylalanyl-tRNA_Synthase"/>
</dbReference>
<dbReference type="Proteomes" id="UP000031643">
    <property type="component" value="Chromosome"/>
</dbReference>
<evidence type="ECO:0000313" key="15">
    <source>
        <dbReference type="EMBL" id="BAQ15984.1"/>
    </source>
</evidence>
<keyword evidence="7 13" id="KW-0547">Nucleotide-binding</keyword>
<keyword evidence="5 13" id="KW-0436">Ligase</keyword>
<gene>
    <name evidence="13" type="primary">pheS</name>
    <name evidence="15" type="ORF">GL4_0518</name>
</gene>
<dbReference type="InterPro" id="IPR004529">
    <property type="entry name" value="Phe-tRNA-synth_IIc_asu"/>
</dbReference>
<keyword evidence="11 13" id="KW-0030">Aminoacyl-tRNA synthetase</keyword>
<evidence type="ECO:0000256" key="10">
    <source>
        <dbReference type="ARBA" id="ARBA00022917"/>
    </source>
</evidence>
<dbReference type="AlphaFoldDB" id="A0A0A8K1W1"/>
<protein>
    <recommendedName>
        <fullName evidence="13">Phenylalanine--tRNA ligase alpha subunit</fullName>
        <ecNumber evidence="13">6.1.1.20</ecNumber>
    </recommendedName>
    <alternativeName>
        <fullName evidence="13">Phenylalanyl-tRNA synthetase alpha subunit</fullName>
        <shortName evidence="13">PheRS</shortName>
    </alternativeName>
</protein>
<evidence type="ECO:0000256" key="11">
    <source>
        <dbReference type="ARBA" id="ARBA00023146"/>
    </source>
</evidence>
<dbReference type="OrthoDB" id="9800719at2"/>
<organism evidence="15 16">
    <name type="scientific">Methyloceanibacter caenitepidi</name>
    <dbReference type="NCBI Taxonomy" id="1384459"/>
    <lineage>
        <taxon>Bacteria</taxon>
        <taxon>Pseudomonadati</taxon>
        <taxon>Pseudomonadota</taxon>
        <taxon>Alphaproteobacteria</taxon>
        <taxon>Hyphomicrobiales</taxon>
        <taxon>Hyphomicrobiaceae</taxon>
        <taxon>Methyloceanibacter</taxon>
    </lineage>
</organism>
<dbReference type="InterPro" id="IPR010978">
    <property type="entry name" value="tRNA-bd_arm"/>
</dbReference>
<dbReference type="FunFam" id="3.30.930.10:FF:000003">
    <property type="entry name" value="Phenylalanine--tRNA ligase alpha subunit"/>
    <property type="match status" value="1"/>
</dbReference>
<dbReference type="HOGENOM" id="CLU_025086_0_1_5"/>
<comment type="subunit">
    <text evidence="3 13">Tetramer of two alpha and two beta subunits.</text>
</comment>